<feature type="region of interest" description="Disordered" evidence="3">
    <location>
        <begin position="346"/>
        <end position="371"/>
    </location>
</feature>
<evidence type="ECO:0000256" key="3">
    <source>
        <dbReference type="SAM" id="MobiDB-lite"/>
    </source>
</evidence>
<comment type="subcellular location">
    <subcellularLocation>
        <location evidence="1">Nucleus</location>
    </subcellularLocation>
</comment>
<proteinExistence type="predicted"/>
<feature type="region of interest" description="Disordered" evidence="3">
    <location>
        <begin position="74"/>
        <end position="106"/>
    </location>
</feature>
<dbReference type="EMBL" id="LEKV01006437">
    <property type="protein sequence ID" value="KVH81346.1"/>
    <property type="molecule type" value="Genomic_DNA"/>
</dbReference>
<dbReference type="PANTHER" id="PTHR46527">
    <property type="entry name" value="NUCLEOPORIN-LIKE PROTEIN 2"/>
    <property type="match status" value="1"/>
</dbReference>
<evidence type="ECO:0000313" key="5">
    <source>
        <dbReference type="Proteomes" id="UP000243975"/>
    </source>
</evidence>
<dbReference type="PANTHER" id="PTHR46527:SF1">
    <property type="entry name" value="NUCLEOPORIN NUP42"/>
    <property type="match status" value="1"/>
</dbReference>
<dbReference type="Proteomes" id="UP000243975">
    <property type="component" value="Unassembled WGS sequence"/>
</dbReference>
<keyword evidence="2" id="KW-0539">Nucleus</keyword>
<evidence type="ECO:0000313" key="4">
    <source>
        <dbReference type="EMBL" id="KVH81346.1"/>
    </source>
</evidence>
<sequence length="551" mass="60586">MPPRKEPCRNFQRGFGPCDIVGDISCEELRASAYDDAKHGMNIQSIVEKERSLLSSKPAAPNNAFGQSNQFQAPTQMSNASQKNNFAFGNPGPTGSQPSSQLFHSSFPSTTTTFANTDRNAFSNAAITTNVDVAHQQSSMPFGNHNASTNVVSDPVSSVEMTCQYGERCKFLHVNQQQSKPNPFGFGTQNATQALHTDSQPQKSNPFGFGVQNNSQIGFKPNQFKPGENKWSRFGSSSAPQKQDNQPSAPNHVCTDSESCKYQIKEDFEQEKPLWKLTCYGHRKWYVVPHLLGPCDIVGDISCEELRASAYDDAKHGMNIQSIVEKERSLLSSKLIEFENLLRNPYTPSQNSTHTAQNTFPGNNSSPQMIQNNVPPSVSSFSQLGTTINAGFQMRQDFVFLFDLCLSFSKPAAPNNAFGQSNQFQAPTQMSNASQKNNFAFGNPGPTGSQPSSQLFHSSFPSTTTTFANTDRNAFSNAAITTNVDVAHQQSSMPFGNHNASTNVVSDPVSSVEMTQNLQKSYSHRDNSIWFKDEWTPGEIPEEVPPEGVIY</sequence>
<dbReference type="Gramene" id="KVH81346">
    <property type="protein sequence ID" value="KVH81346"/>
    <property type="gene ID" value="Ccrd_025482"/>
</dbReference>
<organism evidence="4 5">
    <name type="scientific">Cynara cardunculus var. scolymus</name>
    <name type="common">Globe artichoke</name>
    <name type="synonym">Cynara scolymus</name>
    <dbReference type="NCBI Taxonomy" id="59895"/>
    <lineage>
        <taxon>Eukaryota</taxon>
        <taxon>Viridiplantae</taxon>
        <taxon>Streptophyta</taxon>
        <taxon>Embryophyta</taxon>
        <taxon>Tracheophyta</taxon>
        <taxon>Spermatophyta</taxon>
        <taxon>Magnoliopsida</taxon>
        <taxon>eudicotyledons</taxon>
        <taxon>Gunneridae</taxon>
        <taxon>Pentapetalae</taxon>
        <taxon>asterids</taxon>
        <taxon>campanulids</taxon>
        <taxon>Asterales</taxon>
        <taxon>Asteraceae</taxon>
        <taxon>Carduoideae</taxon>
        <taxon>Cardueae</taxon>
        <taxon>Carduinae</taxon>
        <taxon>Cynara</taxon>
    </lineage>
</organism>
<feature type="compositionally biased region" description="Polar residues" evidence="3">
    <location>
        <begin position="434"/>
        <end position="455"/>
    </location>
</feature>
<dbReference type="GO" id="GO:0005634">
    <property type="term" value="C:nucleus"/>
    <property type="evidence" value="ECO:0007669"/>
    <property type="project" value="UniProtKB-SubCell"/>
</dbReference>
<evidence type="ECO:0000256" key="1">
    <source>
        <dbReference type="ARBA" id="ARBA00004123"/>
    </source>
</evidence>
<reference evidence="4 5" key="1">
    <citation type="journal article" date="2016" name="Sci. Rep.">
        <title>The genome sequence of the outbreeding globe artichoke constructed de novo incorporating a phase-aware low-pass sequencing strategy of F1 progeny.</title>
        <authorList>
            <person name="Scaglione D."/>
            <person name="Reyes-Chin-Wo S."/>
            <person name="Acquadro A."/>
            <person name="Froenicke L."/>
            <person name="Portis E."/>
            <person name="Beitel C."/>
            <person name="Tirone M."/>
            <person name="Mauro R."/>
            <person name="Lo Monaco A."/>
            <person name="Mauromicale G."/>
            <person name="Faccioli P."/>
            <person name="Cattivelli L."/>
            <person name="Rieseberg L."/>
            <person name="Michelmore R."/>
            <person name="Lanteri S."/>
        </authorList>
    </citation>
    <scope>NUCLEOTIDE SEQUENCE [LARGE SCALE GENOMIC DNA]</scope>
    <source>
        <strain evidence="4">2C</strain>
    </source>
</reference>
<dbReference type="STRING" id="59895.A0A103WZG2"/>
<accession>A0A103WZG2</accession>
<comment type="caution">
    <text evidence="4">The sequence shown here is derived from an EMBL/GenBank/DDBJ whole genome shotgun (WGS) entry which is preliminary data.</text>
</comment>
<feature type="compositionally biased region" description="Polar residues" evidence="3">
    <location>
        <begin position="234"/>
        <end position="253"/>
    </location>
</feature>
<gene>
    <name evidence="4" type="ORF">Ccrd_025482</name>
</gene>
<feature type="region of interest" description="Disordered" evidence="3">
    <location>
        <begin position="434"/>
        <end position="461"/>
    </location>
</feature>
<protein>
    <submittedName>
        <fullName evidence="4">Putative E3 ubiquitin-protein ligase</fullName>
    </submittedName>
</protein>
<feature type="compositionally biased region" description="Polar residues" evidence="3">
    <location>
        <begin position="74"/>
        <end position="102"/>
    </location>
</feature>
<dbReference type="OMA" id="DAKHGMN"/>
<feature type="region of interest" description="Disordered" evidence="3">
    <location>
        <begin position="218"/>
        <end position="253"/>
    </location>
</feature>
<evidence type="ECO:0000256" key="2">
    <source>
        <dbReference type="ARBA" id="ARBA00023242"/>
    </source>
</evidence>
<dbReference type="AlphaFoldDB" id="A0A103WZG2"/>
<name>A0A103WZG2_CYNCS</name>
<keyword evidence="5" id="KW-1185">Reference proteome</keyword>
<dbReference type="InterPro" id="IPR051767">
    <property type="entry name" value="Nucleoporin_NUP42"/>
</dbReference>